<feature type="transmembrane region" description="Helical" evidence="1">
    <location>
        <begin position="85"/>
        <end position="106"/>
    </location>
</feature>
<feature type="transmembrane region" description="Helical" evidence="1">
    <location>
        <begin position="279"/>
        <end position="297"/>
    </location>
</feature>
<feature type="transmembrane region" description="Helical" evidence="1">
    <location>
        <begin position="303"/>
        <end position="322"/>
    </location>
</feature>
<protein>
    <recommendedName>
        <fullName evidence="4">Polysaccharide biosynthesis protein</fullName>
    </recommendedName>
</protein>
<feature type="transmembrane region" description="Helical" evidence="1">
    <location>
        <begin position="229"/>
        <end position="249"/>
    </location>
</feature>
<reference evidence="2 3" key="1">
    <citation type="submission" date="2020-09" db="EMBL/GenBank/DDBJ databases">
        <title>Parvimonas S3374 sp. nov.</title>
        <authorList>
            <person name="Buhl M."/>
        </authorList>
    </citation>
    <scope>NUCLEOTIDE SEQUENCE [LARGE SCALE GENOMIC DNA]</scope>
    <source>
        <strain evidence="2 3">S3374</strain>
    </source>
</reference>
<evidence type="ECO:0000313" key="3">
    <source>
        <dbReference type="Proteomes" id="UP000823123"/>
    </source>
</evidence>
<gene>
    <name evidence="2" type="ORF">IBJ83_03110</name>
</gene>
<proteinExistence type="predicted"/>
<keyword evidence="1" id="KW-1133">Transmembrane helix</keyword>
<name>A0ABS1C8M5_9FIRM</name>
<sequence length="353" mass="41534">MISLIHIGFILFGKYEDMYLLKSLFFFTIIIEFVFPNYNLNNKLKLKSFFGKLKTEEIERYYSSKSLIRSLIIGFFVFIPYRLDLINVSLFYMTIVSLLFLVVIGLRKIFNKVDFQSFLLLIRFSIMFLLLVFVKKGTGEIIKNFANKISFFIYFLVFFAFVHISIKILNSIKSNYIKKHNFSKFLTNSEKYFGYNFLYVIRNGNFLRNISLFYTISILTIYRETIENAIIAFTISVVLNGISNLFAIFKIEHNRFNFIYDKNSLKNINKLKITDNIKLHLISTIFMFPVIYFKVGLILTVKITFISTLITIFSTIVVLNFIQNKNYKYNKNDIIITIIVTLILTIIGTNLIV</sequence>
<dbReference type="Proteomes" id="UP000823123">
    <property type="component" value="Unassembled WGS sequence"/>
</dbReference>
<feature type="transmembrane region" description="Helical" evidence="1">
    <location>
        <begin position="149"/>
        <end position="169"/>
    </location>
</feature>
<dbReference type="EMBL" id="JACVDA010000007">
    <property type="protein sequence ID" value="MBK1468303.1"/>
    <property type="molecule type" value="Genomic_DNA"/>
</dbReference>
<organism evidence="2 3">
    <name type="scientific">Parvimonas parva</name>
    <dbReference type="NCBI Taxonomy" id="2769485"/>
    <lineage>
        <taxon>Bacteria</taxon>
        <taxon>Bacillati</taxon>
        <taxon>Bacillota</taxon>
        <taxon>Tissierellia</taxon>
        <taxon>Tissierellales</taxon>
        <taxon>Peptoniphilaceae</taxon>
        <taxon>Parvimonas</taxon>
    </lineage>
</organism>
<keyword evidence="1" id="KW-0812">Transmembrane</keyword>
<comment type="caution">
    <text evidence="2">The sequence shown here is derived from an EMBL/GenBank/DDBJ whole genome shotgun (WGS) entry which is preliminary data.</text>
</comment>
<keyword evidence="1" id="KW-0472">Membrane</keyword>
<keyword evidence="3" id="KW-1185">Reference proteome</keyword>
<feature type="transmembrane region" description="Helical" evidence="1">
    <location>
        <begin position="61"/>
        <end position="79"/>
    </location>
</feature>
<evidence type="ECO:0000313" key="2">
    <source>
        <dbReference type="EMBL" id="MBK1468303.1"/>
    </source>
</evidence>
<evidence type="ECO:0000256" key="1">
    <source>
        <dbReference type="SAM" id="Phobius"/>
    </source>
</evidence>
<feature type="transmembrane region" description="Helical" evidence="1">
    <location>
        <begin position="118"/>
        <end position="134"/>
    </location>
</feature>
<feature type="transmembrane region" description="Helical" evidence="1">
    <location>
        <begin position="334"/>
        <end position="352"/>
    </location>
</feature>
<evidence type="ECO:0008006" key="4">
    <source>
        <dbReference type="Google" id="ProtNLM"/>
    </source>
</evidence>
<accession>A0ABS1C8M5</accession>
<feature type="transmembrane region" description="Helical" evidence="1">
    <location>
        <begin position="20"/>
        <end position="40"/>
    </location>
</feature>